<gene>
    <name evidence="1" type="ORF">F4827_004076</name>
</gene>
<name>A0A7W9WUC0_9BURK</name>
<accession>A0A7W9WUC0</accession>
<organism evidence="1 2">
    <name type="scientific">Paraburkholderia bannensis</name>
    <dbReference type="NCBI Taxonomy" id="765414"/>
    <lineage>
        <taxon>Bacteria</taxon>
        <taxon>Pseudomonadati</taxon>
        <taxon>Pseudomonadota</taxon>
        <taxon>Betaproteobacteria</taxon>
        <taxon>Burkholderiales</taxon>
        <taxon>Burkholderiaceae</taxon>
        <taxon>Paraburkholderia</taxon>
    </lineage>
</organism>
<dbReference type="RefSeq" id="WP_183726360.1">
    <property type="nucleotide sequence ID" value="NZ_JACHBW010000011.1"/>
</dbReference>
<comment type="caution">
    <text evidence="1">The sequence shown here is derived from an EMBL/GenBank/DDBJ whole genome shotgun (WGS) entry which is preliminary data.</text>
</comment>
<dbReference type="Proteomes" id="UP000571554">
    <property type="component" value="Unassembled WGS sequence"/>
</dbReference>
<evidence type="ECO:0000313" key="1">
    <source>
        <dbReference type="EMBL" id="MBB6104217.1"/>
    </source>
</evidence>
<proteinExistence type="predicted"/>
<evidence type="ECO:0000313" key="2">
    <source>
        <dbReference type="Proteomes" id="UP000571554"/>
    </source>
</evidence>
<dbReference type="AlphaFoldDB" id="A0A7W9WUC0"/>
<keyword evidence="2" id="KW-1185">Reference proteome</keyword>
<sequence length="82" mass="9033">MAAIGKEPYAIIGPDGNDTTDRWAEYLLLKNWIETLSRERDQACALLLRHWRVASTSGHYHTGCNKAGAANVVTATGLHQPE</sequence>
<reference evidence="1 2" key="1">
    <citation type="submission" date="2020-08" db="EMBL/GenBank/DDBJ databases">
        <title>Above-ground endophytic microbial communities from plants in different locations in the United States.</title>
        <authorList>
            <person name="Frank C."/>
        </authorList>
    </citation>
    <scope>NUCLEOTIDE SEQUENCE [LARGE SCALE GENOMIC DNA]</scope>
    <source>
        <strain evidence="1 2">WP4_2_2</strain>
    </source>
</reference>
<protein>
    <submittedName>
        <fullName evidence="1">Uncharacterized protein</fullName>
    </submittedName>
</protein>
<dbReference type="EMBL" id="JACHBW010000011">
    <property type="protein sequence ID" value="MBB6104217.1"/>
    <property type="molecule type" value="Genomic_DNA"/>
</dbReference>